<organism evidence="1 2">
    <name type="scientific">Niabella ginsenosidivorans</name>
    <dbReference type="NCBI Taxonomy" id="1176587"/>
    <lineage>
        <taxon>Bacteria</taxon>
        <taxon>Pseudomonadati</taxon>
        <taxon>Bacteroidota</taxon>
        <taxon>Chitinophagia</taxon>
        <taxon>Chitinophagales</taxon>
        <taxon>Chitinophagaceae</taxon>
        <taxon>Niabella</taxon>
    </lineage>
</organism>
<sequence>MGLFTGRRRKITDKIKASWGGPIEKRRNFDRISRYAAINNDTCFHRLTSQTLSDIDIEDLFACTDRTITGMGQQYLFHKMIHPTNTVDALKEAHVLTGYFS</sequence>
<protein>
    <submittedName>
        <fullName evidence="1">Uncharacterized protein</fullName>
    </submittedName>
</protein>
<dbReference type="EMBL" id="CP015772">
    <property type="protein sequence ID" value="ANH83347.1"/>
    <property type="molecule type" value="Genomic_DNA"/>
</dbReference>
<dbReference type="STRING" id="1176587.A8C56_22280"/>
<dbReference type="AlphaFoldDB" id="A0A1A9I6M5"/>
<name>A0A1A9I6M5_9BACT</name>
<dbReference type="RefSeq" id="WP_067760823.1">
    <property type="nucleotide sequence ID" value="NZ_CP015772.1"/>
</dbReference>
<proteinExistence type="predicted"/>
<accession>A0A1A9I6M5</accession>
<gene>
    <name evidence="1" type="ORF">A8C56_22280</name>
</gene>
<keyword evidence="2" id="KW-1185">Reference proteome</keyword>
<dbReference type="Proteomes" id="UP000077667">
    <property type="component" value="Chromosome"/>
</dbReference>
<evidence type="ECO:0000313" key="1">
    <source>
        <dbReference type="EMBL" id="ANH83347.1"/>
    </source>
</evidence>
<reference evidence="1 2" key="1">
    <citation type="submission" date="2016-05" db="EMBL/GenBank/DDBJ databases">
        <title>Niabella ginsenosidivorans BS26 whole genome sequencing.</title>
        <authorList>
            <person name="Im W.T."/>
            <person name="Siddiqi M.Z."/>
        </authorList>
    </citation>
    <scope>NUCLEOTIDE SEQUENCE [LARGE SCALE GENOMIC DNA]</scope>
    <source>
        <strain evidence="1 2">BS26</strain>
    </source>
</reference>
<evidence type="ECO:0000313" key="2">
    <source>
        <dbReference type="Proteomes" id="UP000077667"/>
    </source>
</evidence>
<dbReference type="KEGG" id="nia:A8C56_22280"/>